<dbReference type="InterPro" id="IPR027417">
    <property type="entry name" value="P-loop_NTPase"/>
</dbReference>
<feature type="region of interest" description="Disordered" evidence="4">
    <location>
        <begin position="1"/>
        <end position="20"/>
    </location>
</feature>
<dbReference type="Proteomes" id="UP000298358">
    <property type="component" value="Unassembled WGS sequence"/>
</dbReference>
<dbReference type="CDD" id="cd01127">
    <property type="entry name" value="TrwB_TraG_TraD_VirD4"/>
    <property type="match status" value="1"/>
</dbReference>
<proteinExistence type="predicted"/>
<dbReference type="GO" id="GO:0003677">
    <property type="term" value="F:DNA binding"/>
    <property type="evidence" value="ECO:0007669"/>
    <property type="project" value="InterPro"/>
</dbReference>
<dbReference type="EMBL" id="SPQB01000008">
    <property type="protein sequence ID" value="TFU33533.1"/>
    <property type="molecule type" value="Genomic_DNA"/>
</dbReference>
<gene>
    <name evidence="7" type="ORF">E4U02_05660</name>
</gene>
<keyword evidence="8" id="KW-1185">Reference proteome</keyword>
<keyword evidence="5" id="KW-0472">Membrane</keyword>
<sequence length="927" mass="96548">MRTLLDEPITLPTPQPPPRRGPFPIVASIIPVIAAVAIWAVTGSLIALCFAALGPLMAVASLVDGARGGRRRRREDQRERAEALLRAREQIDRRHEAERATRWRERPDAAALVADVRRQWRSGADELVVGRGRVPSAVRVSGGEDDEGRALRAHAAALEDAPLTVPLRAGVAVLGDPVTARAVARALVLQLCLARPVGELALVAAPEGERAWAESLPHWAPTGDAPVRVALLGPDEPAPAVDVVIAVPAPGGDVPTACGALLELAPVPGGGRLIHGGDAVDIAVEGLSAAQAGAVAQRLAERGAGVVGPLRHDGGTVALADVLTAGPAEAESLGALGAVVGVEGGERATIDLVADGPHAVVVGMTGSGKSELLVTLVTSLAATLPPERVQFLLADFKGGTAFAPLAALPHVAGVITDLDEGGARRAVESLRAELRSREAALAAAGARDVSDPRADLPRLVIVVDEFAALLQEHPDLHALFTDVGARGRALGMHLVLGTQRAGGVLRDALVANCPLRIGLRMSEPAESRALIGSDEAATLPGGAEGRGLAWIRRAGDARARLTRIALSAPSDVAAGVERFAGRTTRPGPWLPPLPRRLTADDAVALVGEPPEGAILLGVADEPAHQRQSPVLLRPGIDRGLVVVGGGGTGRSSLAGLVAAAWPGAVVVPRDAEGAWDALELIERVRPELVVIDDVDAVLARFPVEHSQAAAERIEAVVRDAGESGTTIVLTAARLTGGVLRFADLLPRRALLAVPSRAEHSAAGGDGASFDPRRPPGRAMLDGLEVQFIHAPPPPLPEPRDPVRWQPEAPVTAMVLRAARRRGEQLAAAWPGDVRVMVIDDIPPGTRLGALDRAGERLVLVGDGDAWQRQWALLQELKASAPLIVGADCAAELRTIAGERELPPYARTRASRAWLVRDGLAPERIVLP</sequence>
<dbReference type="SUPFAM" id="SSF52540">
    <property type="entry name" value="P-loop containing nucleoside triphosphate hydrolases"/>
    <property type="match status" value="2"/>
</dbReference>
<dbReference type="InterPro" id="IPR003593">
    <property type="entry name" value="AAA+_ATPase"/>
</dbReference>
<evidence type="ECO:0000256" key="1">
    <source>
        <dbReference type="ARBA" id="ARBA00022741"/>
    </source>
</evidence>
<evidence type="ECO:0000259" key="6">
    <source>
        <dbReference type="PROSITE" id="PS50901"/>
    </source>
</evidence>
<dbReference type="PANTHER" id="PTHR22683">
    <property type="entry name" value="SPORULATION PROTEIN RELATED"/>
    <property type="match status" value="1"/>
</dbReference>
<dbReference type="Pfam" id="PF01580">
    <property type="entry name" value="FtsK_SpoIIIE"/>
    <property type="match status" value="1"/>
</dbReference>
<feature type="binding site" evidence="3">
    <location>
        <begin position="363"/>
        <end position="370"/>
    </location>
    <ligand>
        <name>ATP</name>
        <dbReference type="ChEBI" id="CHEBI:30616"/>
    </ligand>
</feature>
<evidence type="ECO:0000256" key="4">
    <source>
        <dbReference type="SAM" id="MobiDB-lite"/>
    </source>
</evidence>
<dbReference type="AlphaFoldDB" id="A0A4Y9FYY6"/>
<comment type="caution">
    <text evidence="7">The sequence shown here is derived from an EMBL/GenBank/DDBJ whole genome shotgun (WGS) entry which is preliminary data.</text>
</comment>
<keyword evidence="7" id="KW-0131">Cell cycle</keyword>
<keyword evidence="2 3" id="KW-0067">ATP-binding</keyword>
<keyword evidence="5" id="KW-0812">Transmembrane</keyword>
<dbReference type="SMART" id="SM00382">
    <property type="entry name" value="AAA"/>
    <property type="match status" value="2"/>
</dbReference>
<dbReference type="Gene3D" id="3.40.50.300">
    <property type="entry name" value="P-loop containing nucleotide triphosphate hydrolases"/>
    <property type="match status" value="3"/>
</dbReference>
<feature type="compositionally biased region" description="Pro residues" evidence="4">
    <location>
        <begin position="11"/>
        <end position="20"/>
    </location>
</feature>
<evidence type="ECO:0000313" key="8">
    <source>
        <dbReference type="Proteomes" id="UP000298358"/>
    </source>
</evidence>
<dbReference type="RefSeq" id="WP_135113855.1">
    <property type="nucleotide sequence ID" value="NZ_JADGLL010000008.1"/>
</dbReference>
<keyword evidence="1 3" id="KW-0547">Nucleotide-binding</keyword>
<evidence type="ECO:0000256" key="2">
    <source>
        <dbReference type="ARBA" id="ARBA00022840"/>
    </source>
</evidence>
<dbReference type="GO" id="GO:0051301">
    <property type="term" value="P:cell division"/>
    <property type="evidence" value="ECO:0007669"/>
    <property type="project" value="UniProtKB-KW"/>
</dbReference>
<feature type="transmembrane region" description="Helical" evidence="5">
    <location>
        <begin position="21"/>
        <end position="39"/>
    </location>
</feature>
<evidence type="ECO:0000256" key="5">
    <source>
        <dbReference type="SAM" id="Phobius"/>
    </source>
</evidence>
<keyword evidence="7" id="KW-0132">Cell division</keyword>
<dbReference type="GO" id="GO:0005524">
    <property type="term" value="F:ATP binding"/>
    <property type="evidence" value="ECO:0007669"/>
    <property type="project" value="UniProtKB-UniRule"/>
</dbReference>
<feature type="domain" description="FtsK" evidence="6">
    <location>
        <begin position="345"/>
        <end position="528"/>
    </location>
</feature>
<reference evidence="7 8" key="1">
    <citation type="submission" date="2019-03" db="EMBL/GenBank/DDBJ databases">
        <title>Diversity of the mouse oral microbiome.</title>
        <authorList>
            <person name="Joseph S."/>
            <person name="Aduse-Opoku J."/>
            <person name="Curtis M."/>
            <person name="Wade W."/>
            <person name="Hashim A."/>
        </authorList>
    </citation>
    <scope>NUCLEOTIDE SEQUENCE [LARGE SCALE GENOMIC DNA]</scope>
    <source>
        <strain evidence="7 8">P1012</strain>
    </source>
</reference>
<dbReference type="InterPro" id="IPR050206">
    <property type="entry name" value="FtsK/SpoIIIE/SftA"/>
</dbReference>
<dbReference type="PROSITE" id="PS50901">
    <property type="entry name" value="FTSK"/>
    <property type="match status" value="1"/>
</dbReference>
<dbReference type="OrthoDB" id="9807790at2"/>
<feature type="region of interest" description="Disordered" evidence="4">
    <location>
        <begin position="756"/>
        <end position="775"/>
    </location>
</feature>
<evidence type="ECO:0000256" key="3">
    <source>
        <dbReference type="PROSITE-ProRule" id="PRU00289"/>
    </source>
</evidence>
<dbReference type="PANTHER" id="PTHR22683:SF1">
    <property type="entry name" value="TYPE VII SECRETION SYSTEM PROTEIN ESSC"/>
    <property type="match status" value="1"/>
</dbReference>
<name>A0A4Y9FYY6_9MICO</name>
<protein>
    <submittedName>
        <fullName evidence="7">Cell division protein FtsK</fullName>
    </submittedName>
</protein>
<keyword evidence="5" id="KW-1133">Transmembrane helix</keyword>
<organism evidence="7 8">
    <name type="scientific">Microbacterium paludicola</name>
    <dbReference type="NCBI Taxonomy" id="300019"/>
    <lineage>
        <taxon>Bacteria</taxon>
        <taxon>Bacillati</taxon>
        <taxon>Actinomycetota</taxon>
        <taxon>Actinomycetes</taxon>
        <taxon>Micrococcales</taxon>
        <taxon>Microbacteriaceae</taxon>
        <taxon>Microbacterium</taxon>
    </lineage>
</organism>
<dbReference type="InterPro" id="IPR002543">
    <property type="entry name" value="FtsK_dom"/>
</dbReference>
<evidence type="ECO:0000313" key="7">
    <source>
        <dbReference type="EMBL" id="TFU33533.1"/>
    </source>
</evidence>
<accession>A0A4Y9FYY6</accession>